<dbReference type="EC" id="2.7.6.1" evidence="2"/>
<dbReference type="GO" id="GO:0005524">
    <property type="term" value="F:ATP binding"/>
    <property type="evidence" value="ECO:0007669"/>
    <property type="project" value="UniProtKB-KW"/>
</dbReference>
<dbReference type="InParanoid" id="A0A1D2VPE6"/>
<dbReference type="GO" id="GO:0005737">
    <property type="term" value="C:cytoplasm"/>
    <property type="evidence" value="ECO:0007669"/>
    <property type="project" value="TreeGrafter"/>
</dbReference>
<gene>
    <name evidence="12" type="ORF">ASCRUDRAFT_29707</name>
</gene>
<dbReference type="FunFam" id="3.40.50.2020:FF:000007">
    <property type="entry name" value="Ribose-phosphate pyrophosphokinase"/>
    <property type="match status" value="1"/>
</dbReference>
<comment type="similarity">
    <text evidence="1">Belongs to the ribose-phosphate pyrophosphokinase family.</text>
</comment>
<evidence type="ECO:0000256" key="6">
    <source>
        <dbReference type="ARBA" id="ARBA00022741"/>
    </source>
</evidence>
<dbReference type="GO" id="GO:0000287">
    <property type="term" value="F:magnesium ion binding"/>
    <property type="evidence" value="ECO:0007669"/>
    <property type="project" value="InterPro"/>
</dbReference>
<evidence type="ECO:0000256" key="4">
    <source>
        <dbReference type="ARBA" id="ARBA00022723"/>
    </source>
</evidence>
<evidence type="ECO:0000259" key="11">
    <source>
        <dbReference type="Pfam" id="PF13793"/>
    </source>
</evidence>
<dbReference type="PANTHER" id="PTHR10210">
    <property type="entry name" value="RIBOSE-PHOSPHATE DIPHOSPHOKINASE FAMILY MEMBER"/>
    <property type="match status" value="1"/>
</dbReference>
<dbReference type="PANTHER" id="PTHR10210:SF57">
    <property type="entry name" value="RIBOSE-PHOSPHATE DIPHOSPHOKINASE"/>
    <property type="match status" value="1"/>
</dbReference>
<dbReference type="PROSITE" id="PS00114">
    <property type="entry name" value="PRPP_SYNTHASE"/>
    <property type="match status" value="1"/>
</dbReference>
<keyword evidence="4" id="KW-0479">Metal-binding</keyword>
<sequence length="407" mass="46022">MRKCKVFVGLSHPELGAKICEKLDIQASPCSLNKFSNGETSVQINCSVRDNDVYIIQSSSDTINDHIMELLVLISACKGGSASKITVVVPNFPYSTQSNLYYHSNKDSARMLANLIVMAGADHVVSMDLHAGQIQGFFNKPVDNLYALPFLVRWIKTNVKKYEKSVIISKNANGTKRVTEMADSLNVNFAMIQILEKKRNVYNNLNLLIEDTVNSNKENSASEKTRFMTSSRIVQGHVLSQKDNLELENQRPAELENTNPSKLDRTMAEFFENYNQNSMSKYVKKETVITLVGNVKNRPAIILDDMVTKPEMYISISEHLRMNCGAECVYLVATHGVFLDSCLEALFHCQYLDKIVVTNTCPLLKNDLFRYRDKLVVIDVSSIFAEYIRRAHFGESISTLFDNLFHL</sequence>
<dbReference type="InterPro" id="IPR029057">
    <property type="entry name" value="PRTase-like"/>
</dbReference>
<proteinExistence type="inferred from homology"/>
<evidence type="ECO:0000256" key="10">
    <source>
        <dbReference type="ARBA" id="ARBA00049535"/>
    </source>
</evidence>
<dbReference type="SUPFAM" id="SSF53271">
    <property type="entry name" value="PRTase-like"/>
    <property type="match status" value="2"/>
</dbReference>
<keyword evidence="9" id="KW-0460">Magnesium</keyword>
<dbReference type="AlphaFoldDB" id="A0A1D2VPE6"/>
<dbReference type="GO" id="GO:0002189">
    <property type="term" value="C:ribose phosphate diphosphokinase complex"/>
    <property type="evidence" value="ECO:0007669"/>
    <property type="project" value="TreeGrafter"/>
</dbReference>
<dbReference type="OrthoDB" id="413572at2759"/>
<evidence type="ECO:0000256" key="9">
    <source>
        <dbReference type="ARBA" id="ARBA00022842"/>
    </source>
</evidence>
<dbReference type="GO" id="GO:0004749">
    <property type="term" value="F:ribose phosphate diphosphokinase activity"/>
    <property type="evidence" value="ECO:0007669"/>
    <property type="project" value="UniProtKB-EC"/>
</dbReference>
<dbReference type="Pfam" id="PF14572">
    <property type="entry name" value="Pribosyl_synth"/>
    <property type="match status" value="1"/>
</dbReference>
<dbReference type="Pfam" id="PF13793">
    <property type="entry name" value="Pribosyltran_N"/>
    <property type="match status" value="1"/>
</dbReference>
<evidence type="ECO:0000313" key="12">
    <source>
        <dbReference type="EMBL" id="ODV63469.1"/>
    </source>
</evidence>
<dbReference type="InterPro" id="IPR000842">
    <property type="entry name" value="PRib_PP_synth_CS"/>
</dbReference>
<keyword evidence="8" id="KW-0067">ATP-binding</keyword>
<dbReference type="Gene3D" id="3.40.50.2020">
    <property type="match status" value="4"/>
</dbReference>
<evidence type="ECO:0000256" key="2">
    <source>
        <dbReference type="ARBA" id="ARBA00013247"/>
    </source>
</evidence>
<dbReference type="EMBL" id="KV454475">
    <property type="protein sequence ID" value="ODV63469.1"/>
    <property type="molecule type" value="Genomic_DNA"/>
</dbReference>
<dbReference type="Proteomes" id="UP000095038">
    <property type="component" value="Unassembled WGS sequence"/>
</dbReference>
<keyword evidence="7 12" id="KW-0418">Kinase</keyword>
<comment type="catalytic activity">
    <reaction evidence="10">
        <text>D-ribose 5-phosphate + ATP = 5-phospho-alpha-D-ribose 1-diphosphate + AMP + H(+)</text>
        <dbReference type="Rhea" id="RHEA:15609"/>
        <dbReference type="ChEBI" id="CHEBI:15378"/>
        <dbReference type="ChEBI" id="CHEBI:30616"/>
        <dbReference type="ChEBI" id="CHEBI:58017"/>
        <dbReference type="ChEBI" id="CHEBI:78346"/>
        <dbReference type="ChEBI" id="CHEBI:456215"/>
        <dbReference type="EC" id="2.7.6.1"/>
    </reaction>
</comment>
<feature type="domain" description="Ribose-phosphate pyrophosphokinase N-terminal" evidence="11">
    <location>
        <begin position="5"/>
        <end position="120"/>
    </location>
</feature>
<dbReference type="GO" id="GO:0006164">
    <property type="term" value="P:purine nucleotide biosynthetic process"/>
    <property type="evidence" value="ECO:0007669"/>
    <property type="project" value="TreeGrafter"/>
</dbReference>
<reference evidence="13" key="1">
    <citation type="submission" date="2016-05" db="EMBL/GenBank/DDBJ databases">
        <title>Comparative genomics of biotechnologically important yeasts.</title>
        <authorList>
            <consortium name="DOE Joint Genome Institute"/>
            <person name="Riley R."/>
            <person name="Haridas S."/>
            <person name="Wolfe K.H."/>
            <person name="Lopes M.R."/>
            <person name="Hittinger C.T."/>
            <person name="Goker M."/>
            <person name="Salamov A."/>
            <person name="Wisecaver J."/>
            <person name="Long T.M."/>
            <person name="Aerts A.L."/>
            <person name="Barry K."/>
            <person name="Choi C."/>
            <person name="Clum A."/>
            <person name="Coughlan A.Y."/>
            <person name="Deshpande S."/>
            <person name="Douglass A.P."/>
            <person name="Hanson S.J."/>
            <person name="Klenk H.-P."/>
            <person name="Labutti K."/>
            <person name="Lapidus A."/>
            <person name="Lindquist E."/>
            <person name="Lipzen A."/>
            <person name="Meier-Kolthoff J.P."/>
            <person name="Ohm R.A."/>
            <person name="Otillar R.P."/>
            <person name="Pangilinan J."/>
            <person name="Peng Y."/>
            <person name="Rokas A."/>
            <person name="Rosa C.A."/>
            <person name="Scheuner C."/>
            <person name="Sibirny A.A."/>
            <person name="Slot J.C."/>
            <person name="Stielow J.B."/>
            <person name="Sun H."/>
            <person name="Kurtzman C.P."/>
            <person name="Blackwell M."/>
            <person name="Grigoriev I.V."/>
            <person name="Jeffries T.W."/>
        </authorList>
    </citation>
    <scope>NUCLEOTIDE SEQUENCE [LARGE SCALE GENOMIC DNA]</scope>
    <source>
        <strain evidence="13">DSM 1968</strain>
    </source>
</reference>
<name>A0A1D2VPE6_9ASCO</name>
<evidence type="ECO:0000256" key="7">
    <source>
        <dbReference type="ARBA" id="ARBA00022777"/>
    </source>
</evidence>
<dbReference type="GO" id="GO:0006015">
    <property type="term" value="P:5-phosphoribose 1-diphosphate biosynthetic process"/>
    <property type="evidence" value="ECO:0007669"/>
    <property type="project" value="TreeGrafter"/>
</dbReference>
<evidence type="ECO:0000313" key="13">
    <source>
        <dbReference type="Proteomes" id="UP000095038"/>
    </source>
</evidence>
<evidence type="ECO:0000256" key="1">
    <source>
        <dbReference type="ARBA" id="ARBA00006478"/>
    </source>
</evidence>
<dbReference type="InterPro" id="IPR029099">
    <property type="entry name" value="Pribosyltran_N"/>
</dbReference>
<evidence type="ECO:0000256" key="8">
    <source>
        <dbReference type="ARBA" id="ARBA00022840"/>
    </source>
</evidence>
<organism evidence="12 13">
    <name type="scientific">Ascoidea rubescens DSM 1968</name>
    <dbReference type="NCBI Taxonomy" id="1344418"/>
    <lineage>
        <taxon>Eukaryota</taxon>
        <taxon>Fungi</taxon>
        <taxon>Dikarya</taxon>
        <taxon>Ascomycota</taxon>
        <taxon>Saccharomycotina</taxon>
        <taxon>Saccharomycetes</taxon>
        <taxon>Ascoideaceae</taxon>
        <taxon>Ascoidea</taxon>
    </lineage>
</organism>
<dbReference type="FunFam" id="3.40.50.2020:FF:000043">
    <property type="entry name" value="Ribose-phosphate pyrophosphokinase 1"/>
    <property type="match status" value="1"/>
</dbReference>
<keyword evidence="6" id="KW-0547">Nucleotide-binding</keyword>
<evidence type="ECO:0000256" key="3">
    <source>
        <dbReference type="ARBA" id="ARBA00022679"/>
    </source>
</evidence>
<protein>
    <recommendedName>
        <fullName evidence="2">ribose-phosphate diphosphokinase</fullName>
        <ecNumber evidence="2">2.7.6.1</ecNumber>
    </recommendedName>
</protein>
<keyword evidence="13" id="KW-1185">Reference proteome</keyword>
<dbReference type="STRING" id="1344418.A0A1D2VPE6"/>
<accession>A0A1D2VPE6</accession>
<keyword evidence="3" id="KW-0808">Transferase</keyword>
<dbReference type="GeneID" id="30963771"/>
<keyword evidence="5" id="KW-0545">Nucleotide biosynthesis</keyword>
<dbReference type="RefSeq" id="XP_020049776.1">
    <property type="nucleotide sequence ID" value="XM_020190135.1"/>
</dbReference>
<dbReference type="GO" id="GO:0016301">
    <property type="term" value="F:kinase activity"/>
    <property type="evidence" value="ECO:0007669"/>
    <property type="project" value="UniProtKB-KW"/>
</dbReference>
<evidence type="ECO:0000256" key="5">
    <source>
        <dbReference type="ARBA" id="ARBA00022727"/>
    </source>
</evidence>
<dbReference type="InterPro" id="IPR005946">
    <property type="entry name" value="Rib-P_diPkinase"/>
</dbReference>
<dbReference type="SMART" id="SM01400">
    <property type="entry name" value="Pribosyltran_N"/>
    <property type="match status" value="1"/>
</dbReference>
<dbReference type="NCBIfam" id="TIGR01251">
    <property type="entry name" value="ribP_PPkin"/>
    <property type="match status" value="1"/>
</dbReference>
<dbReference type="GO" id="GO:0009156">
    <property type="term" value="P:ribonucleoside monophosphate biosynthetic process"/>
    <property type="evidence" value="ECO:0007669"/>
    <property type="project" value="InterPro"/>
</dbReference>